<dbReference type="PROSITE" id="PS51704">
    <property type="entry name" value="GP_PDE"/>
    <property type="match status" value="1"/>
</dbReference>
<dbReference type="AlphaFoldDB" id="A0A1G2BML3"/>
<feature type="domain" description="GP-PDE" evidence="1">
    <location>
        <begin position="1"/>
        <end position="229"/>
    </location>
</feature>
<dbReference type="PANTHER" id="PTHR46211:SF14">
    <property type="entry name" value="GLYCEROPHOSPHODIESTER PHOSPHODIESTERASE"/>
    <property type="match status" value="1"/>
</dbReference>
<sequence length="233" mass="26216">MIIIGHRGAMGYEPENTLRSFQRALDFGVDVIELDIYVCKTGEVVVIHDDTVDRTTNGTGWVIEKSFDELRNLDAGKREKIPTLDEALQLIDRKAKVNIELKGPNTAQAAADTISRYVAEHGWQYSDFMVSSFNHYEIQKFSPLLPQVPTGLIILAIPIGYAEFAEKTNCDFVVISKETINREYVVDAHNRGKKVYVWAINNADEMKRFGSLGIDGVLSNFPDRLKQFANSSI</sequence>
<reference evidence="2 3" key="1">
    <citation type="journal article" date="2016" name="Nat. Commun.">
        <title>Thousands of microbial genomes shed light on interconnected biogeochemical processes in an aquifer system.</title>
        <authorList>
            <person name="Anantharaman K."/>
            <person name="Brown C.T."/>
            <person name="Hug L.A."/>
            <person name="Sharon I."/>
            <person name="Castelle C.J."/>
            <person name="Probst A.J."/>
            <person name="Thomas B.C."/>
            <person name="Singh A."/>
            <person name="Wilkins M.J."/>
            <person name="Karaoz U."/>
            <person name="Brodie E.L."/>
            <person name="Williams K.H."/>
            <person name="Hubbard S.S."/>
            <person name="Banfield J.F."/>
        </authorList>
    </citation>
    <scope>NUCLEOTIDE SEQUENCE [LARGE SCALE GENOMIC DNA]</scope>
</reference>
<evidence type="ECO:0000313" key="2">
    <source>
        <dbReference type="EMBL" id="OGY89580.1"/>
    </source>
</evidence>
<protein>
    <recommendedName>
        <fullName evidence="1">GP-PDE domain-containing protein</fullName>
    </recommendedName>
</protein>
<dbReference type="PANTHER" id="PTHR46211">
    <property type="entry name" value="GLYCEROPHOSPHORYL DIESTER PHOSPHODIESTERASE"/>
    <property type="match status" value="1"/>
</dbReference>
<dbReference type="Gene3D" id="3.20.20.190">
    <property type="entry name" value="Phosphatidylinositol (PI) phosphodiesterase"/>
    <property type="match status" value="1"/>
</dbReference>
<dbReference type="Pfam" id="PF03009">
    <property type="entry name" value="GDPD"/>
    <property type="match status" value="1"/>
</dbReference>
<proteinExistence type="predicted"/>
<dbReference type="GO" id="GO:0008081">
    <property type="term" value="F:phosphoric diester hydrolase activity"/>
    <property type="evidence" value="ECO:0007669"/>
    <property type="project" value="InterPro"/>
</dbReference>
<accession>A0A1G2BML3</accession>
<dbReference type="SUPFAM" id="SSF51695">
    <property type="entry name" value="PLC-like phosphodiesterases"/>
    <property type="match status" value="1"/>
</dbReference>
<dbReference type="Proteomes" id="UP000177817">
    <property type="component" value="Unassembled WGS sequence"/>
</dbReference>
<evidence type="ECO:0000259" key="1">
    <source>
        <dbReference type="PROSITE" id="PS51704"/>
    </source>
</evidence>
<dbReference type="InterPro" id="IPR030395">
    <property type="entry name" value="GP_PDE_dom"/>
</dbReference>
<comment type="caution">
    <text evidence="2">The sequence shown here is derived from an EMBL/GenBank/DDBJ whole genome shotgun (WGS) entry which is preliminary data.</text>
</comment>
<organism evidence="2 3">
    <name type="scientific">Candidatus Komeilibacteria bacterium RIFCSPHIGHO2_01_FULL_52_14</name>
    <dbReference type="NCBI Taxonomy" id="1798549"/>
    <lineage>
        <taxon>Bacteria</taxon>
        <taxon>Candidatus Komeiliibacteriota</taxon>
    </lineage>
</organism>
<dbReference type="GO" id="GO:0006629">
    <property type="term" value="P:lipid metabolic process"/>
    <property type="evidence" value="ECO:0007669"/>
    <property type="project" value="InterPro"/>
</dbReference>
<gene>
    <name evidence="2" type="ORF">A2677_03950</name>
</gene>
<name>A0A1G2BML3_9BACT</name>
<dbReference type="InterPro" id="IPR017946">
    <property type="entry name" value="PLC-like_Pdiesterase_TIM-brl"/>
</dbReference>
<dbReference type="EMBL" id="MHKK01000030">
    <property type="protein sequence ID" value="OGY89580.1"/>
    <property type="molecule type" value="Genomic_DNA"/>
</dbReference>
<evidence type="ECO:0000313" key="3">
    <source>
        <dbReference type="Proteomes" id="UP000177817"/>
    </source>
</evidence>